<dbReference type="EMBL" id="JAKIKS010000083">
    <property type="protein sequence ID" value="MCL1126337.1"/>
    <property type="molecule type" value="Genomic_DNA"/>
</dbReference>
<keyword evidence="1" id="KW-0812">Transmembrane</keyword>
<comment type="caution">
    <text evidence="2">The sequence shown here is derived from an EMBL/GenBank/DDBJ whole genome shotgun (WGS) entry which is preliminary data.</text>
</comment>
<evidence type="ECO:0000313" key="3">
    <source>
        <dbReference type="Proteomes" id="UP001203423"/>
    </source>
</evidence>
<feature type="transmembrane region" description="Helical" evidence="1">
    <location>
        <begin position="99"/>
        <end position="121"/>
    </location>
</feature>
<evidence type="ECO:0000256" key="1">
    <source>
        <dbReference type="SAM" id="Phobius"/>
    </source>
</evidence>
<keyword evidence="1" id="KW-1133">Transmembrane helix</keyword>
<organism evidence="2 3">
    <name type="scientific">Shewanella surugensis</name>
    <dbReference type="NCBI Taxonomy" id="212020"/>
    <lineage>
        <taxon>Bacteria</taxon>
        <taxon>Pseudomonadati</taxon>
        <taxon>Pseudomonadota</taxon>
        <taxon>Gammaproteobacteria</taxon>
        <taxon>Alteromonadales</taxon>
        <taxon>Shewanellaceae</taxon>
        <taxon>Shewanella</taxon>
    </lineage>
</organism>
<evidence type="ECO:0000313" key="2">
    <source>
        <dbReference type="EMBL" id="MCL1126337.1"/>
    </source>
</evidence>
<reference evidence="2 3" key="1">
    <citation type="submission" date="2022-01" db="EMBL/GenBank/DDBJ databases">
        <title>Whole genome-based taxonomy of the Shewanellaceae.</title>
        <authorList>
            <person name="Martin-Rodriguez A.J."/>
        </authorList>
    </citation>
    <scope>NUCLEOTIDE SEQUENCE [LARGE SCALE GENOMIC DNA]</scope>
    <source>
        <strain evidence="2 3">DSM 17177</strain>
    </source>
</reference>
<sequence length="378" mass="41968">MHYDGNKVLDNAQQVLEPLIGVRDESECLIETGLILSADPIVTIKKPILTVGPLFTQATVVTVEKSRLIDDSLASRLKIRGSRVPFLKPIPANERSNQLYWTLALVGLLHILLLLGMDRLWRVNIDARLPKLISLAPEVGVKSYLYVSPQPSPVSAQAEVKSKTTFQSDPPLKSASYLERESSFQSQSASMPTLIEKPAIKTKESIVVKEMRPVSDRKRAGFRFDDQAVIDHILAQTHIKKNVDVQGSSVLDKHTQSYLQQQQSNKVSEFAIKQAQWVAQPPTLSDMTPAPKALVGAKSTQSALQAVGLPEVHGHSLDPNRVVQEGDFCYRIIKTPTQINPNAEIVSNMGFRCSPDHDKKNGQNLINQRLKQHDVEIN</sequence>
<proteinExistence type="predicted"/>
<accession>A0ABT0LF51</accession>
<keyword evidence="1" id="KW-0472">Membrane</keyword>
<gene>
    <name evidence="2" type="ORF">L2764_18070</name>
</gene>
<name>A0ABT0LF51_9GAMM</name>
<dbReference type="Proteomes" id="UP001203423">
    <property type="component" value="Unassembled WGS sequence"/>
</dbReference>
<dbReference type="RefSeq" id="WP_248941726.1">
    <property type="nucleotide sequence ID" value="NZ_JAKIKS010000083.1"/>
</dbReference>
<protein>
    <submittedName>
        <fullName evidence="2">Uncharacterized protein</fullName>
    </submittedName>
</protein>
<keyword evidence="3" id="KW-1185">Reference proteome</keyword>